<protein>
    <submittedName>
        <fullName evidence="1">Uncharacterized protein</fullName>
    </submittedName>
</protein>
<name>A0A0S4V2X9_RALSL</name>
<evidence type="ECO:0000313" key="1">
    <source>
        <dbReference type="EMBL" id="CUV29027.1"/>
    </source>
</evidence>
<reference evidence="1" key="1">
    <citation type="submission" date="2015-10" db="EMBL/GenBank/DDBJ databases">
        <authorList>
            <person name="Gilbert D.G."/>
        </authorList>
    </citation>
    <scope>NUCLEOTIDE SEQUENCE</scope>
    <source>
        <strain evidence="1">Phyl III-seqv23</strain>
    </source>
</reference>
<dbReference type="AlphaFoldDB" id="A0A0S4V2X9"/>
<sequence>MTAMPLIDGHSGTYDYVVSMMVSNGRGTMACIGRGRPCVVRASNPLFARAPAFRRKWEHRRDWPSQHPSHAGMRHFGIHLASGIAETAEPLRPHADRRRVISMIGAGRR</sequence>
<gene>
    <name evidence="1" type="ORF">RUN1985_v1_290177</name>
</gene>
<organism evidence="1">
    <name type="scientific">Ralstonia solanacearum</name>
    <name type="common">Pseudomonas solanacearum</name>
    <dbReference type="NCBI Taxonomy" id="305"/>
    <lineage>
        <taxon>Bacteria</taxon>
        <taxon>Pseudomonadati</taxon>
        <taxon>Pseudomonadota</taxon>
        <taxon>Betaproteobacteria</taxon>
        <taxon>Burkholderiales</taxon>
        <taxon>Burkholderiaceae</taxon>
        <taxon>Ralstonia</taxon>
        <taxon>Ralstonia solanacearum species complex</taxon>
    </lineage>
</organism>
<proteinExistence type="predicted"/>
<dbReference type="EMBL" id="LN899824">
    <property type="protein sequence ID" value="CUV29027.1"/>
    <property type="molecule type" value="Genomic_DNA"/>
</dbReference>
<accession>A0A0S4V2X9</accession>